<evidence type="ECO:0000313" key="4">
    <source>
        <dbReference type="Proteomes" id="UP000238220"/>
    </source>
</evidence>
<organism evidence="3 4">
    <name type="scientific">Solimonas fluminis</name>
    <dbReference type="NCBI Taxonomy" id="2086571"/>
    <lineage>
        <taxon>Bacteria</taxon>
        <taxon>Pseudomonadati</taxon>
        <taxon>Pseudomonadota</taxon>
        <taxon>Gammaproteobacteria</taxon>
        <taxon>Nevskiales</taxon>
        <taxon>Nevskiaceae</taxon>
        <taxon>Solimonas</taxon>
    </lineage>
</organism>
<accession>A0A2S5TG25</accession>
<evidence type="ECO:0000256" key="1">
    <source>
        <dbReference type="SAM" id="SignalP"/>
    </source>
</evidence>
<evidence type="ECO:0000259" key="2">
    <source>
        <dbReference type="PROSITE" id="PS51352"/>
    </source>
</evidence>
<feature type="domain" description="Thioredoxin" evidence="2">
    <location>
        <begin position="22"/>
        <end position="176"/>
    </location>
</feature>
<dbReference type="AlphaFoldDB" id="A0A2S5TG25"/>
<dbReference type="InterPro" id="IPR036249">
    <property type="entry name" value="Thioredoxin-like_sf"/>
</dbReference>
<dbReference type="InterPro" id="IPR013766">
    <property type="entry name" value="Thioredoxin_domain"/>
</dbReference>
<name>A0A2S5TG25_9GAMM</name>
<dbReference type="GO" id="GO:0016209">
    <property type="term" value="F:antioxidant activity"/>
    <property type="evidence" value="ECO:0007669"/>
    <property type="project" value="InterPro"/>
</dbReference>
<dbReference type="PANTHER" id="PTHR43640">
    <property type="entry name" value="OS07G0260300 PROTEIN"/>
    <property type="match status" value="1"/>
</dbReference>
<dbReference type="RefSeq" id="WP_104230396.1">
    <property type="nucleotide sequence ID" value="NZ_PSNW01000005.1"/>
</dbReference>
<dbReference type="InterPro" id="IPR000866">
    <property type="entry name" value="AhpC/TSA"/>
</dbReference>
<dbReference type="CDD" id="cd02969">
    <property type="entry name" value="PRX_like1"/>
    <property type="match status" value="1"/>
</dbReference>
<dbReference type="PROSITE" id="PS51352">
    <property type="entry name" value="THIOREDOXIN_2"/>
    <property type="match status" value="1"/>
</dbReference>
<evidence type="ECO:0000313" key="3">
    <source>
        <dbReference type="EMBL" id="PPE73882.1"/>
    </source>
</evidence>
<reference evidence="3 4" key="1">
    <citation type="submission" date="2018-02" db="EMBL/GenBank/DDBJ databases">
        <title>Genome sequencing of Solimonas sp. HR-BB.</title>
        <authorList>
            <person name="Lee Y."/>
            <person name="Jeon C.O."/>
        </authorList>
    </citation>
    <scope>NUCLEOTIDE SEQUENCE [LARGE SCALE GENOMIC DNA]</scope>
    <source>
        <strain evidence="3 4">HR-BB</strain>
    </source>
</reference>
<dbReference type="Proteomes" id="UP000238220">
    <property type="component" value="Unassembled WGS sequence"/>
</dbReference>
<dbReference type="Gene3D" id="3.40.30.10">
    <property type="entry name" value="Glutaredoxin"/>
    <property type="match status" value="1"/>
</dbReference>
<comment type="caution">
    <text evidence="3">The sequence shown here is derived from an EMBL/GenBank/DDBJ whole genome shotgun (WGS) entry which is preliminary data.</text>
</comment>
<keyword evidence="1" id="KW-0732">Signal</keyword>
<gene>
    <name evidence="3" type="ORF">C3942_10810</name>
</gene>
<dbReference type="EMBL" id="PSNW01000005">
    <property type="protein sequence ID" value="PPE73882.1"/>
    <property type="molecule type" value="Genomic_DNA"/>
</dbReference>
<dbReference type="SUPFAM" id="SSF52833">
    <property type="entry name" value="Thioredoxin-like"/>
    <property type="match status" value="1"/>
</dbReference>
<dbReference type="Pfam" id="PF00578">
    <property type="entry name" value="AhpC-TSA"/>
    <property type="match status" value="1"/>
</dbReference>
<keyword evidence="4" id="KW-1185">Reference proteome</keyword>
<protein>
    <submittedName>
        <fullName evidence="3">Thioredoxin family protein</fullName>
    </submittedName>
</protein>
<dbReference type="InterPro" id="IPR047262">
    <property type="entry name" value="PRX-like1"/>
</dbReference>
<feature type="chain" id="PRO_5015454432" evidence="1">
    <location>
        <begin position="21"/>
        <end position="198"/>
    </location>
</feature>
<sequence length="198" mass="20783">MRMMKMLILAAALGATAAQAVPKVGEPAPAFSATDSNGKTVQLSDYRGKFVVLEWSNAECPFVKKHYSGNMQSLQKEETAKGVAWLTVISSAPGKQGNVDGAQANRLTKERGAAPTAVLLDPSGKIGHAYDAKTTPHLFVVDPKGTLVYMGGIDSIASADAEDIPAAKPYVKLALAEAMAGKPVTEAVTKPYGCSIKY</sequence>
<proteinExistence type="predicted"/>
<dbReference type="GO" id="GO:0016491">
    <property type="term" value="F:oxidoreductase activity"/>
    <property type="evidence" value="ECO:0007669"/>
    <property type="project" value="InterPro"/>
</dbReference>
<dbReference type="OrthoDB" id="9781543at2"/>
<feature type="signal peptide" evidence="1">
    <location>
        <begin position="1"/>
        <end position="20"/>
    </location>
</feature>
<dbReference type="PANTHER" id="PTHR43640:SF1">
    <property type="entry name" value="THIOREDOXIN-DEPENDENT PEROXIREDOXIN"/>
    <property type="match status" value="1"/>
</dbReference>